<accession>A0A074V7R2</accession>
<proteinExistence type="predicted"/>
<organism evidence="1 4">
    <name type="scientific">Snodgrassella alvi SCGC AB-598-J21</name>
    <dbReference type="NCBI Taxonomy" id="1385367"/>
    <lineage>
        <taxon>Bacteria</taxon>
        <taxon>Pseudomonadati</taxon>
        <taxon>Pseudomonadota</taxon>
        <taxon>Betaproteobacteria</taxon>
        <taxon>Neisseriales</taxon>
        <taxon>Neisseriaceae</taxon>
        <taxon>Snodgrassella</taxon>
    </lineage>
</organism>
<name>A0A074V7R2_9NEIS</name>
<protein>
    <submittedName>
        <fullName evidence="1">Uncharacterized protein</fullName>
    </submittedName>
</protein>
<gene>
    <name evidence="3" type="ORF">SASC598J21_004820</name>
    <name evidence="2" type="ORF">SASC598J21_006050</name>
    <name evidence="1" type="ORF">SASC598J21_007420</name>
</gene>
<dbReference type="EMBL" id="AVQL01000413">
    <property type="protein sequence ID" value="KEQ01473.1"/>
    <property type="molecule type" value="Genomic_DNA"/>
</dbReference>
<evidence type="ECO:0000313" key="3">
    <source>
        <dbReference type="EMBL" id="KEQ01740.1"/>
    </source>
</evidence>
<evidence type="ECO:0000313" key="2">
    <source>
        <dbReference type="EMBL" id="KEQ01617.1"/>
    </source>
</evidence>
<dbReference type="Proteomes" id="UP000027644">
    <property type="component" value="Unassembled WGS sequence"/>
</dbReference>
<sequence length="61" mass="7127">LKDLLCFRGYQKIDAIGHTNVQQQESDVICGVRDLRSDNLDLKILYRDMKENRVTPRQHGL</sequence>
<dbReference type="EMBL" id="AVQL01000340">
    <property type="protein sequence ID" value="KEQ01740.1"/>
    <property type="molecule type" value="Genomic_DNA"/>
</dbReference>
<evidence type="ECO:0000313" key="4">
    <source>
        <dbReference type="Proteomes" id="UP000027644"/>
    </source>
</evidence>
<dbReference type="AlphaFoldDB" id="A0A074V7R2"/>
<dbReference type="EMBL" id="AVQL01000383">
    <property type="protein sequence ID" value="KEQ01617.1"/>
    <property type="molecule type" value="Genomic_DNA"/>
</dbReference>
<reference evidence="1 4" key="1">
    <citation type="journal article" date="2014" name="PLoS Genet.">
        <title>Hidden diversity in honey bee gut symbionts detected by single-cell genomics.</title>
        <authorList>
            <person name="Engel P."/>
            <person name="Stepanauskas R."/>
            <person name="Moran N."/>
        </authorList>
    </citation>
    <scope>NUCLEOTIDE SEQUENCE [LARGE SCALE GENOMIC DNA]</scope>
    <source>
        <strain evidence="1 4">SCGC AB-598-J21</strain>
    </source>
</reference>
<feature type="non-terminal residue" evidence="1">
    <location>
        <position position="1"/>
    </location>
</feature>
<comment type="caution">
    <text evidence="1">The sequence shown here is derived from an EMBL/GenBank/DDBJ whole genome shotgun (WGS) entry which is preliminary data.</text>
</comment>
<evidence type="ECO:0000313" key="1">
    <source>
        <dbReference type="EMBL" id="KEQ01473.1"/>
    </source>
</evidence>